<feature type="domain" description="Polysaccharide chain length determinant N-terminal" evidence="9">
    <location>
        <begin position="19"/>
        <end position="113"/>
    </location>
</feature>
<keyword evidence="2" id="KW-1003">Cell membrane</keyword>
<name>A0ABW0FSG8_9CAUL</name>
<comment type="subcellular location">
    <subcellularLocation>
        <location evidence="1">Cell membrane</location>
        <topology evidence="1">Multi-pass membrane protein</topology>
    </subcellularLocation>
</comment>
<dbReference type="PANTHER" id="PTHR32309:SF31">
    <property type="entry name" value="CAPSULAR EXOPOLYSACCHARIDE FAMILY"/>
    <property type="match status" value="1"/>
</dbReference>
<evidence type="ECO:0000256" key="2">
    <source>
        <dbReference type="ARBA" id="ARBA00022475"/>
    </source>
</evidence>
<keyword evidence="6" id="KW-0175">Coiled coil</keyword>
<evidence type="ECO:0000256" key="3">
    <source>
        <dbReference type="ARBA" id="ARBA00022692"/>
    </source>
</evidence>
<evidence type="ECO:0000256" key="1">
    <source>
        <dbReference type="ARBA" id="ARBA00004651"/>
    </source>
</evidence>
<sequence length="685" mass="73700">MTPVVQTVAETPATPRGLLSLRDLLVHVFYNQKVILACLAIGLMLGVAAAVFSPPKFTAASLILLRIGATQAAQEGLNGPQTYQGGEVVLRALQSEVQIIRSDPVLQAAMAKLSEADADPAALGKFAKALKVEIEDGSNVLRIAFTSRDRDYALRAVQAVTDAYIDRRAELYVNASRDRQDREIDRYDTALSQTEGEIQRIRQTHDVLDIDKDVALASDRLEALIQRANQAQERRGAVAAELAAVSRQLAAAPERVLDSQERTNTTPNDEARNTLLRLRQDRAHVVEQYNEDWPGLAEIDARIAAAQAQIVENAQDIRSSDRTVRNPVADLLVQRRVSLGIELASLQRQSAELATQLAAARARVGDLRTAEMRLHDLERSRSASETIHRSLLIGRAGAALEDQAVDDRNTTVRVVQPPTAPLTGRDLRPTLILAGAALGIALAIAATAVGIVLRQVFIAPGEAESSLGLDALMSLDATASNLRSDAGQAAMARLASLLLDLEIDDRPLQVFQFVGDDAGAKGRLALGVAQAMAARAGGAVLLIDLDAADHYRRKAGEAVQRLPAGPTHLDVARSASVGLWAAVNPSETPLGAPAATAEEARAFLDLMRGAFSRIVLVGARDFDLPDARRLHGLADANILIVQAEATRAPAARRMREVVLVSGGDLLGFVFTGRRRHVPEAIYRWL</sequence>
<protein>
    <submittedName>
        <fullName evidence="10">GumC family protein</fullName>
    </submittedName>
</protein>
<proteinExistence type="predicted"/>
<keyword evidence="4 8" id="KW-1133">Transmembrane helix</keyword>
<evidence type="ECO:0000256" key="5">
    <source>
        <dbReference type="ARBA" id="ARBA00023136"/>
    </source>
</evidence>
<dbReference type="InterPro" id="IPR050445">
    <property type="entry name" value="Bact_polysacc_biosynth/exp"/>
</dbReference>
<keyword evidence="11" id="KW-1185">Reference proteome</keyword>
<dbReference type="InterPro" id="IPR003856">
    <property type="entry name" value="LPS_length_determ_N"/>
</dbReference>
<dbReference type="PANTHER" id="PTHR32309">
    <property type="entry name" value="TYROSINE-PROTEIN KINASE"/>
    <property type="match status" value="1"/>
</dbReference>
<evidence type="ECO:0000313" key="11">
    <source>
        <dbReference type="Proteomes" id="UP001596152"/>
    </source>
</evidence>
<feature type="region of interest" description="Disordered" evidence="7">
    <location>
        <begin position="254"/>
        <end position="273"/>
    </location>
</feature>
<accession>A0ABW0FSG8</accession>
<dbReference type="Pfam" id="PF02706">
    <property type="entry name" value="Wzz"/>
    <property type="match status" value="1"/>
</dbReference>
<feature type="transmembrane region" description="Helical" evidence="8">
    <location>
        <begin position="34"/>
        <end position="52"/>
    </location>
</feature>
<evidence type="ECO:0000256" key="8">
    <source>
        <dbReference type="SAM" id="Phobius"/>
    </source>
</evidence>
<evidence type="ECO:0000313" key="10">
    <source>
        <dbReference type="EMBL" id="MFC5344354.1"/>
    </source>
</evidence>
<keyword evidence="5 8" id="KW-0472">Membrane</keyword>
<feature type="coiled-coil region" evidence="6">
    <location>
        <begin position="184"/>
        <end position="241"/>
    </location>
</feature>
<organism evidence="10 11">
    <name type="scientific">Brevundimonas staleyi</name>
    <dbReference type="NCBI Taxonomy" id="74326"/>
    <lineage>
        <taxon>Bacteria</taxon>
        <taxon>Pseudomonadati</taxon>
        <taxon>Pseudomonadota</taxon>
        <taxon>Alphaproteobacteria</taxon>
        <taxon>Caulobacterales</taxon>
        <taxon>Caulobacteraceae</taxon>
        <taxon>Brevundimonas</taxon>
    </lineage>
</organism>
<feature type="transmembrane region" description="Helical" evidence="8">
    <location>
        <begin position="431"/>
        <end position="453"/>
    </location>
</feature>
<evidence type="ECO:0000256" key="4">
    <source>
        <dbReference type="ARBA" id="ARBA00022989"/>
    </source>
</evidence>
<dbReference type="InterPro" id="IPR027417">
    <property type="entry name" value="P-loop_NTPase"/>
</dbReference>
<evidence type="ECO:0000256" key="7">
    <source>
        <dbReference type="SAM" id="MobiDB-lite"/>
    </source>
</evidence>
<dbReference type="Gene3D" id="3.40.50.300">
    <property type="entry name" value="P-loop containing nucleotide triphosphate hydrolases"/>
    <property type="match status" value="1"/>
</dbReference>
<dbReference type="Proteomes" id="UP001596152">
    <property type="component" value="Unassembled WGS sequence"/>
</dbReference>
<dbReference type="EMBL" id="JBHSLF010000020">
    <property type="protein sequence ID" value="MFC5344354.1"/>
    <property type="molecule type" value="Genomic_DNA"/>
</dbReference>
<gene>
    <name evidence="10" type="ORF">ACFPIE_10535</name>
</gene>
<dbReference type="RefSeq" id="WP_374037083.1">
    <property type="nucleotide sequence ID" value="NZ_CP169082.1"/>
</dbReference>
<evidence type="ECO:0000259" key="9">
    <source>
        <dbReference type="Pfam" id="PF02706"/>
    </source>
</evidence>
<evidence type="ECO:0000256" key="6">
    <source>
        <dbReference type="SAM" id="Coils"/>
    </source>
</evidence>
<reference evidence="11" key="1">
    <citation type="journal article" date="2019" name="Int. J. Syst. Evol. Microbiol.">
        <title>The Global Catalogue of Microorganisms (GCM) 10K type strain sequencing project: providing services to taxonomists for standard genome sequencing and annotation.</title>
        <authorList>
            <consortium name="The Broad Institute Genomics Platform"/>
            <consortium name="The Broad Institute Genome Sequencing Center for Infectious Disease"/>
            <person name="Wu L."/>
            <person name="Ma J."/>
        </authorList>
    </citation>
    <scope>NUCLEOTIDE SEQUENCE [LARGE SCALE GENOMIC DNA]</scope>
    <source>
        <strain evidence="11">JCM 12125</strain>
    </source>
</reference>
<comment type="caution">
    <text evidence="10">The sequence shown here is derived from an EMBL/GenBank/DDBJ whole genome shotgun (WGS) entry which is preliminary data.</text>
</comment>
<keyword evidence="3 8" id="KW-0812">Transmembrane</keyword>